<proteinExistence type="inferred from homology"/>
<reference evidence="12 13" key="1">
    <citation type="submission" date="2020-02" db="EMBL/GenBank/DDBJ databases">
        <title>Synteny-based analysis reveals conserved mechanism for high triclosan tolerance in Pseudomonas, as well as instances of horizontal transfer.</title>
        <authorList>
            <person name="Mcfarland A.G."/>
            <person name="Bertucci H.K."/>
            <person name="Litmann E."/>
            <person name="Shen J."/>
            <person name="Huttenhower C."/>
            <person name="Hartmann E.M."/>
        </authorList>
    </citation>
    <scope>NUCLEOTIDE SEQUENCE [LARGE SCALE GENOMIC DNA]</scope>
    <source>
        <strain evidence="12 13">115A1</strain>
    </source>
</reference>
<evidence type="ECO:0000256" key="4">
    <source>
        <dbReference type="ARBA" id="ARBA00023136"/>
    </source>
</evidence>
<dbReference type="PROSITE" id="PS50885">
    <property type="entry name" value="HAMP"/>
    <property type="match status" value="1"/>
</dbReference>
<feature type="domain" description="Methyl-accepting transducer" evidence="10">
    <location>
        <begin position="413"/>
        <end position="649"/>
    </location>
</feature>
<dbReference type="CDD" id="cd11386">
    <property type="entry name" value="MCP_signal"/>
    <property type="match status" value="1"/>
</dbReference>
<evidence type="ECO:0000256" key="1">
    <source>
        <dbReference type="ARBA" id="ARBA00004370"/>
    </source>
</evidence>
<comment type="similarity">
    <text evidence="6">Belongs to the methyl-accepting chemotaxis (MCP) protein family.</text>
</comment>
<keyword evidence="5 7" id="KW-0807">Transducer</keyword>
<feature type="transmembrane region" description="Helical" evidence="9">
    <location>
        <begin position="21"/>
        <end position="40"/>
    </location>
</feature>
<dbReference type="Proteomes" id="UP000786387">
    <property type="component" value="Unassembled WGS sequence"/>
</dbReference>
<evidence type="ECO:0000256" key="2">
    <source>
        <dbReference type="ARBA" id="ARBA00022692"/>
    </source>
</evidence>
<gene>
    <name evidence="12" type="ORF">G7026_07650</name>
</gene>
<evidence type="ECO:0000259" key="11">
    <source>
        <dbReference type="PROSITE" id="PS50885"/>
    </source>
</evidence>
<evidence type="ECO:0000256" key="6">
    <source>
        <dbReference type="ARBA" id="ARBA00029447"/>
    </source>
</evidence>
<evidence type="ECO:0000313" key="12">
    <source>
        <dbReference type="EMBL" id="MBA1273224.1"/>
    </source>
</evidence>
<keyword evidence="13" id="KW-1185">Reference proteome</keyword>
<dbReference type="SMART" id="SM00304">
    <property type="entry name" value="HAMP"/>
    <property type="match status" value="1"/>
</dbReference>
<feature type="coiled-coil region" evidence="8">
    <location>
        <begin position="491"/>
        <end position="518"/>
    </location>
</feature>
<evidence type="ECO:0000256" key="8">
    <source>
        <dbReference type="SAM" id="Coils"/>
    </source>
</evidence>
<dbReference type="PANTHER" id="PTHR32089:SF112">
    <property type="entry name" value="LYSOZYME-LIKE PROTEIN-RELATED"/>
    <property type="match status" value="1"/>
</dbReference>
<comment type="subcellular location">
    <subcellularLocation>
        <location evidence="1">Membrane</location>
    </subcellularLocation>
</comment>
<name>A0ABR5YZ64_9GAMM</name>
<dbReference type="SMART" id="SM00283">
    <property type="entry name" value="MA"/>
    <property type="match status" value="1"/>
</dbReference>
<feature type="domain" description="HAMP" evidence="11">
    <location>
        <begin position="356"/>
        <end position="408"/>
    </location>
</feature>
<dbReference type="InterPro" id="IPR004089">
    <property type="entry name" value="MCPsignal_dom"/>
</dbReference>
<evidence type="ECO:0000259" key="10">
    <source>
        <dbReference type="PROSITE" id="PS50111"/>
    </source>
</evidence>
<dbReference type="SUPFAM" id="SSF58104">
    <property type="entry name" value="Methyl-accepting chemotaxis protein (MCP) signaling domain"/>
    <property type="match status" value="1"/>
</dbReference>
<evidence type="ECO:0000256" key="7">
    <source>
        <dbReference type="PROSITE-ProRule" id="PRU00284"/>
    </source>
</evidence>
<dbReference type="Pfam" id="PF00672">
    <property type="entry name" value="HAMP"/>
    <property type="match status" value="1"/>
</dbReference>
<dbReference type="Gene3D" id="1.10.287.950">
    <property type="entry name" value="Methyl-accepting chemotaxis protein"/>
    <property type="match status" value="1"/>
</dbReference>
<dbReference type="PROSITE" id="PS50111">
    <property type="entry name" value="CHEMOTAXIS_TRANSDUC_2"/>
    <property type="match status" value="1"/>
</dbReference>
<dbReference type="CDD" id="cd06225">
    <property type="entry name" value="HAMP"/>
    <property type="match status" value="1"/>
</dbReference>
<feature type="transmembrane region" description="Helical" evidence="9">
    <location>
        <begin position="332"/>
        <end position="354"/>
    </location>
</feature>
<dbReference type="EMBL" id="JAAMRF010000003">
    <property type="protein sequence ID" value="MBA1273224.1"/>
    <property type="molecule type" value="Genomic_DNA"/>
</dbReference>
<accession>A0ABR5YZ64</accession>
<evidence type="ECO:0000256" key="9">
    <source>
        <dbReference type="SAM" id="Phobius"/>
    </source>
</evidence>
<comment type="caution">
    <text evidence="12">The sequence shown here is derived from an EMBL/GenBank/DDBJ whole genome shotgun (WGS) entry which is preliminary data.</text>
</comment>
<keyword evidence="8" id="KW-0175">Coiled coil</keyword>
<organism evidence="12 13">
    <name type="scientific">Stutzerimonas azotifigens</name>
    <dbReference type="NCBI Taxonomy" id="291995"/>
    <lineage>
        <taxon>Bacteria</taxon>
        <taxon>Pseudomonadati</taxon>
        <taxon>Pseudomonadota</taxon>
        <taxon>Gammaproteobacteria</taxon>
        <taxon>Pseudomonadales</taxon>
        <taxon>Pseudomonadaceae</taxon>
        <taxon>Stutzerimonas</taxon>
    </lineage>
</organism>
<keyword evidence="2 9" id="KW-0812">Transmembrane</keyword>
<keyword evidence="4 9" id="KW-0472">Membrane</keyword>
<evidence type="ECO:0000256" key="5">
    <source>
        <dbReference type="ARBA" id="ARBA00023224"/>
    </source>
</evidence>
<evidence type="ECO:0000256" key="3">
    <source>
        <dbReference type="ARBA" id="ARBA00022989"/>
    </source>
</evidence>
<dbReference type="Pfam" id="PF00015">
    <property type="entry name" value="MCPsignal"/>
    <property type="match status" value="1"/>
</dbReference>
<sequence>MNTLLMPGMRALERFSFARKFQMLALIFVLPLGYALWVIGQGYVEKLGSVDGELSGVRQLQALDAVEEMLVAQRNLTARWKATERTREVSEESKALMVRLQASEAGLDEGLQRLQRRLADEAASGDVRASLEELVAEREGLRAAQLASVGWWPDAYDRFAHSLQLLGTLREQIGTESGLIFDPWLETYLLMQLGTQDAPRLVQQLGVLASVGQGAVVSGNFTLQSRLQLREIRSATGELRVQLGKYAQNLEGRLPPTLAAWNGTYDQTLKGLDAWLVELDRKMYADGPITLELAAFEQGMDAALAQAGALQRTTLEALAARLGEYRAQSVQALTITFGAFGVLVLLALYTLLCLQASIQASAARITRMAQSLRDGDLRSQVEVHGQDELAAIGAALNQAVAQLRDSLQGVNQQSAGLGGTVAVLTDQAQSSLRSVEAQQLQVSQIATAATEMAATAQGIAESCELAAQDATQTRQVAEQSNQRSQQTTASMRQLTGRLADTSEALNHLREQAQQINQVVDVIKGIAEQTNLLALNAAIEAARAGEQGRGFAVVADEVRSLSQRTQASTAQISGTVEGLQRVVVQAVDLMQAACAQAEVDAGAVTELGDHLGGIAGAVQRVSDMIAQIATAVEEQAATADEVSGNIQRVDQAAASLLQSAQAVHGVADRLSEGSRELAHNTARFRLD</sequence>
<dbReference type="RefSeq" id="WP_181070153.1">
    <property type="nucleotide sequence ID" value="NZ_JAAMRF010000003.1"/>
</dbReference>
<keyword evidence="3 9" id="KW-1133">Transmembrane helix</keyword>
<dbReference type="PANTHER" id="PTHR32089">
    <property type="entry name" value="METHYL-ACCEPTING CHEMOTAXIS PROTEIN MCPB"/>
    <property type="match status" value="1"/>
</dbReference>
<dbReference type="InterPro" id="IPR003660">
    <property type="entry name" value="HAMP_dom"/>
</dbReference>
<protein>
    <submittedName>
        <fullName evidence="12">Methyl-accepting chemotaxis protein</fullName>
    </submittedName>
</protein>
<evidence type="ECO:0000313" key="13">
    <source>
        <dbReference type="Proteomes" id="UP000786387"/>
    </source>
</evidence>